<evidence type="ECO:0000313" key="16">
    <source>
        <dbReference type="EMBL" id="RUO31629.1"/>
    </source>
</evidence>
<evidence type="ECO:0000256" key="2">
    <source>
        <dbReference type="ARBA" id="ARBA00004377"/>
    </source>
</evidence>
<evidence type="ECO:0000313" key="17">
    <source>
        <dbReference type="Proteomes" id="UP000287410"/>
    </source>
</evidence>
<feature type="transmembrane region" description="Helical" evidence="15">
    <location>
        <begin position="701"/>
        <end position="722"/>
    </location>
</feature>
<evidence type="ECO:0000256" key="11">
    <source>
        <dbReference type="ARBA" id="ARBA00022916"/>
    </source>
</evidence>
<evidence type="ECO:0000256" key="12">
    <source>
        <dbReference type="ARBA" id="ARBA00022989"/>
    </source>
</evidence>
<gene>
    <name evidence="16" type="ORF">CWE12_01115</name>
</gene>
<dbReference type="PRINTS" id="PR01440">
    <property type="entry name" value="CELLSNTHASEB"/>
</dbReference>
<comment type="function">
    <text evidence="1 15">Binds the cellulose synthase activator, bis-(3'-5') cyclic diguanylic acid (c-di-GMP).</text>
</comment>
<dbReference type="PANTHER" id="PTHR39083">
    <property type="entry name" value="CYCLIC DI-GMP-BINDING PROTEIN"/>
    <property type="match status" value="1"/>
</dbReference>
<dbReference type="Pfam" id="PF03170">
    <property type="entry name" value="BcsB"/>
    <property type="match status" value="1"/>
</dbReference>
<dbReference type="InterPro" id="IPR018513">
    <property type="entry name" value="Cell_synthase_bac"/>
</dbReference>
<evidence type="ECO:0000256" key="4">
    <source>
        <dbReference type="ARBA" id="ARBA00010714"/>
    </source>
</evidence>
<keyword evidence="11 15" id="KW-0135">Cellulose biosynthesis</keyword>
<comment type="pathway">
    <text evidence="3 15">Glycan metabolism; bacterial cellulose biosynthesis.</text>
</comment>
<comment type="caution">
    <text evidence="16">The sequence shown here is derived from an EMBL/GenBank/DDBJ whole genome shotgun (WGS) entry which is preliminary data.</text>
</comment>
<evidence type="ECO:0000256" key="9">
    <source>
        <dbReference type="ARBA" id="ARBA00022636"/>
    </source>
</evidence>
<organism evidence="16 17">
    <name type="scientific">Aliidiomarina sedimenti</name>
    <dbReference type="NCBI Taxonomy" id="1933879"/>
    <lineage>
        <taxon>Bacteria</taxon>
        <taxon>Pseudomonadati</taxon>
        <taxon>Pseudomonadota</taxon>
        <taxon>Gammaproteobacteria</taxon>
        <taxon>Alteromonadales</taxon>
        <taxon>Idiomarinaceae</taxon>
        <taxon>Aliidiomarina</taxon>
    </lineage>
</organism>
<evidence type="ECO:0000256" key="14">
    <source>
        <dbReference type="ARBA" id="ARBA00033444"/>
    </source>
</evidence>
<evidence type="ECO:0000256" key="6">
    <source>
        <dbReference type="ARBA" id="ARBA00021844"/>
    </source>
</evidence>
<evidence type="ECO:0000256" key="15">
    <source>
        <dbReference type="RuleBase" id="RU365021"/>
    </source>
</evidence>
<evidence type="ECO:0000256" key="8">
    <source>
        <dbReference type="ARBA" id="ARBA00022519"/>
    </source>
</evidence>
<evidence type="ECO:0000256" key="13">
    <source>
        <dbReference type="ARBA" id="ARBA00023136"/>
    </source>
</evidence>
<feature type="chain" id="PRO_5044975705" description="Cyclic di-GMP-binding protein" evidence="15">
    <location>
        <begin position="25"/>
        <end position="734"/>
    </location>
</feature>
<keyword evidence="12 15" id="KW-1133">Transmembrane helix</keyword>
<dbReference type="Proteomes" id="UP000287410">
    <property type="component" value="Unassembled WGS sequence"/>
</dbReference>
<dbReference type="Gene3D" id="2.60.120.260">
    <property type="entry name" value="Galactose-binding domain-like"/>
    <property type="match status" value="2"/>
</dbReference>
<proteinExistence type="inferred from homology"/>
<evidence type="ECO:0000256" key="1">
    <source>
        <dbReference type="ARBA" id="ARBA00002057"/>
    </source>
</evidence>
<feature type="signal peptide" evidence="15">
    <location>
        <begin position="1"/>
        <end position="24"/>
    </location>
</feature>
<dbReference type="EMBL" id="PIPN01000001">
    <property type="protein sequence ID" value="RUO31629.1"/>
    <property type="molecule type" value="Genomic_DNA"/>
</dbReference>
<keyword evidence="15" id="KW-0732">Signal</keyword>
<accession>A0ABY0C1K1</accession>
<evidence type="ECO:0000256" key="7">
    <source>
        <dbReference type="ARBA" id="ARBA00022475"/>
    </source>
</evidence>
<dbReference type="InterPro" id="IPR003920">
    <property type="entry name" value="Cell_synth_B"/>
</dbReference>
<comment type="subunit">
    <text evidence="5 15">Tightly associated with the cellulose synthase catalytic subunit.</text>
</comment>
<keyword evidence="7 15" id="KW-1003">Cell membrane</keyword>
<dbReference type="RefSeq" id="WP_126787737.1">
    <property type="nucleotide sequence ID" value="NZ_PIPN01000001.1"/>
</dbReference>
<keyword evidence="9 15" id="KW-0973">c-di-GMP</keyword>
<keyword evidence="17" id="KW-1185">Reference proteome</keyword>
<sequence>MVNSYLSFVFAFAVLATVSLPSFSQDEAASEAQDSLPTRLDSIELRDFDLDNLRISGQNPVITVAFGSRIDELVTAASLTLLVRSSPLIESDTAQLVINLNGETIGARSVRSDDESQLTRYQFDIEPHYFSTYNELSIELIAGRAAMQCGAASPGTWVEMSGASTLELTKQQLRLENELAFFPEPFFDERSFDPVQLNLLTPEQPSSSKAEAMAMVAGYFGAQAYWRDLDITYTALNDDAEWPEYHSIVFATHAELDQLGLPVETPDTGAVLMTDNPQHPAYKVMLVTGSDDSEVKQTAQSLVLTRAGLSGDQADLRPQTIDPRQPYAAPNWVSTQRKVSFSELVSHPSELQREGYRPAPINVGLRLPPDLFTWQRYGIPIDLRFRYTPPVQADESRLRVFINGQFTQAYTLNQSGRQSSTERVRIPLVSDINDANRLQLPAFQLSTINNLSLEYSFPRPIGGCDYEPANNTMGVIDGNSTIDLRGYHHYTALPNLHLFAKAGFPFTRYDDLSQSVFLLGDLTSSEQMITLLDTVAHMGASTGYPGVLLQVRTIDDYQPDTEHPEKDFVLISHYALQQFSDRFGQDTLQRQLRGQQLAGHPDTLSGADLTFTSDGPGAAFLAFESPLNDERSVVALLASDDEYLPRLRQVLTSAELSDQIDGFLTMLTPSRIVSYEPRSPYYVGELSWWNRMTYHVAQHPVVVVFFALLAVILIALMVYAGLARIAQKRQAANS</sequence>
<protein>
    <recommendedName>
        <fullName evidence="6 15">Cyclic di-GMP-binding protein</fullName>
    </recommendedName>
    <alternativeName>
        <fullName evidence="14 15">Cellulose synthase regulatory subunit</fullName>
    </alternativeName>
</protein>
<dbReference type="PANTHER" id="PTHR39083:SF1">
    <property type="entry name" value="CYCLIC DI-GMP-BINDING PROTEIN"/>
    <property type="match status" value="1"/>
</dbReference>
<comment type="subcellular location">
    <subcellularLocation>
        <location evidence="2">Cell inner membrane</location>
        <topology evidence="2">Single-pass membrane protein</topology>
    </subcellularLocation>
</comment>
<keyword evidence="13 15" id="KW-0472">Membrane</keyword>
<comment type="similarity">
    <text evidence="4 15">Belongs to the AcsB/BcsB family.</text>
</comment>
<keyword evidence="10 15" id="KW-0812">Transmembrane</keyword>
<evidence type="ECO:0000256" key="5">
    <source>
        <dbReference type="ARBA" id="ARBA00011437"/>
    </source>
</evidence>
<evidence type="ECO:0000256" key="10">
    <source>
        <dbReference type="ARBA" id="ARBA00022692"/>
    </source>
</evidence>
<evidence type="ECO:0000256" key="3">
    <source>
        <dbReference type="ARBA" id="ARBA00005186"/>
    </source>
</evidence>
<reference evidence="16 17" key="1">
    <citation type="journal article" date="2018" name="Front. Microbiol.">
        <title>Genome-Based Analysis Reveals the Taxonomy and Diversity of the Family Idiomarinaceae.</title>
        <authorList>
            <person name="Liu Y."/>
            <person name="Lai Q."/>
            <person name="Shao Z."/>
        </authorList>
    </citation>
    <scope>NUCLEOTIDE SEQUENCE [LARGE SCALE GENOMIC DNA]</scope>
    <source>
        <strain evidence="16 17">GBSy1</strain>
    </source>
</reference>
<name>A0ABY0C1K1_9GAMM</name>
<keyword evidence="8 15" id="KW-0997">Cell inner membrane</keyword>